<keyword evidence="2" id="KW-1185">Reference proteome</keyword>
<evidence type="ECO:0000313" key="1">
    <source>
        <dbReference type="EMBL" id="KAI3775602.1"/>
    </source>
</evidence>
<protein>
    <submittedName>
        <fullName evidence="1">Uncharacterized protein</fullName>
    </submittedName>
</protein>
<proteinExistence type="predicted"/>
<organism evidence="1 2">
    <name type="scientific">Smallanthus sonchifolius</name>
    <dbReference type="NCBI Taxonomy" id="185202"/>
    <lineage>
        <taxon>Eukaryota</taxon>
        <taxon>Viridiplantae</taxon>
        <taxon>Streptophyta</taxon>
        <taxon>Embryophyta</taxon>
        <taxon>Tracheophyta</taxon>
        <taxon>Spermatophyta</taxon>
        <taxon>Magnoliopsida</taxon>
        <taxon>eudicotyledons</taxon>
        <taxon>Gunneridae</taxon>
        <taxon>Pentapetalae</taxon>
        <taxon>asterids</taxon>
        <taxon>campanulids</taxon>
        <taxon>Asterales</taxon>
        <taxon>Asteraceae</taxon>
        <taxon>Asteroideae</taxon>
        <taxon>Heliantheae alliance</taxon>
        <taxon>Millerieae</taxon>
        <taxon>Smallanthus</taxon>
    </lineage>
</organism>
<dbReference type="EMBL" id="CM042033">
    <property type="protein sequence ID" value="KAI3775602.1"/>
    <property type="molecule type" value="Genomic_DNA"/>
</dbReference>
<reference evidence="2" key="1">
    <citation type="journal article" date="2022" name="Mol. Ecol. Resour.">
        <title>The genomes of chicory, endive, great burdock and yacon provide insights into Asteraceae palaeo-polyploidization history and plant inulin production.</title>
        <authorList>
            <person name="Fan W."/>
            <person name="Wang S."/>
            <person name="Wang H."/>
            <person name="Wang A."/>
            <person name="Jiang F."/>
            <person name="Liu H."/>
            <person name="Zhao H."/>
            <person name="Xu D."/>
            <person name="Zhang Y."/>
        </authorList>
    </citation>
    <scope>NUCLEOTIDE SEQUENCE [LARGE SCALE GENOMIC DNA]</scope>
    <source>
        <strain evidence="2">cv. Yunnan</strain>
    </source>
</reference>
<sequence>MRTATVMVDPSLVFENPRLRTAYISLQAWNRPSTGSDLVPLSLFSFTDGSCSPHFPRLWTGSWPFSHTSSYVLSHGRNPPTQIRPVDLSGRPVNAHGRPR</sequence>
<reference evidence="1 2" key="2">
    <citation type="journal article" date="2022" name="Mol. Ecol. Resour.">
        <title>The genomes of chicory, endive, great burdock and yacon provide insights into Asteraceae paleo-polyploidization history and plant inulin production.</title>
        <authorList>
            <person name="Fan W."/>
            <person name="Wang S."/>
            <person name="Wang H."/>
            <person name="Wang A."/>
            <person name="Jiang F."/>
            <person name="Liu H."/>
            <person name="Zhao H."/>
            <person name="Xu D."/>
            <person name="Zhang Y."/>
        </authorList>
    </citation>
    <scope>NUCLEOTIDE SEQUENCE [LARGE SCALE GENOMIC DNA]</scope>
    <source>
        <strain evidence="2">cv. Yunnan</strain>
        <tissue evidence="1">Leaves</tissue>
    </source>
</reference>
<accession>A0ACB9FYF6</accession>
<comment type="caution">
    <text evidence="1">The sequence shown here is derived from an EMBL/GenBank/DDBJ whole genome shotgun (WGS) entry which is preliminary data.</text>
</comment>
<gene>
    <name evidence="1" type="ORF">L1987_50182</name>
</gene>
<name>A0ACB9FYF6_9ASTR</name>
<evidence type="ECO:0000313" key="2">
    <source>
        <dbReference type="Proteomes" id="UP001056120"/>
    </source>
</evidence>
<dbReference type="Proteomes" id="UP001056120">
    <property type="component" value="Linkage Group LG16"/>
</dbReference>